<keyword evidence="10 11" id="KW-0998">Cell outer membrane</keyword>
<evidence type="ECO:0000256" key="5">
    <source>
        <dbReference type="ARBA" id="ARBA00022692"/>
    </source>
</evidence>
<dbReference type="GO" id="GO:0006826">
    <property type="term" value="P:iron ion transport"/>
    <property type="evidence" value="ECO:0007669"/>
    <property type="project" value="UniProtKB-KW"/>
</dbReference>
<evidence type="ECO:0000256" key="2">
    <source>
        <dbReference type="ARBA" id="ARBA00022448"/>
    </source>
</evidence>
<dbReference type="Pfam" id="PF07715">
    <property type="entry name" value="Plug"/>
    <property type="match status" value="1"/>
</dbReference>
<dbReference type="InterPro" id="IPR036942">
    <property type="entry name" value="Beta-barrel_TonB_sf"/>
</dbReference>
<protein>
    <submittedName>
        <fullName evidence="16">TonB-dependent receptor</fullName>
    </submittedName>
</protein>
<evidence type="ECO:0000313" key="17">
    <source>
        <dbReference type="Proteomes" id="UP000566813"/>
    </source>
</evidence>
<organism evidence="16 17">
    <name type="scientific">Novosphingobium flavum</name>
    <dbReference type="NCBI Taxonomy" id="1778672"/>
    <lineage>
        <taxon>Bacteria</taxon>
        <taxon>Pseudomonadati</taxon>
        <taxon>Pseudomonadota</taxon>
        <taxon>Alphaproteobacteria</taxon>
        <taxon>Sphingomonadales</taxon>
        <taxon>Sphingomonadaceae</taxon>
        <taxon>Novosphingobium</taxon>
    </lineage>
</organism>
<evidence type="ECO:0000256" key="1">
    <source>
        <dbReference type="ARBA" id="ARBA00004571"/>
    </source>
</evidence>
<comment type="caution">
    <text evidence="16">The sequence shown here is derived from an EMBL/GenBank/DDBJ whole genome shotgun (WGS) entry which is preliminary data.</text>
</comment>
<reference evidence="16 17" key="1">
    <citation type="submission" date="2020-08" db="EMBL/GenBank/DDBJ databases">
        <title>The genome sequence of type strain Novosphingobium flavum NBRC 111647.</title>
        <authorList>
            <person name="Liu Y."/>
        </authorList>
    </citation>
    <scope>NUCLEOTIDE SEQUENCE [LARGE SCALE GENOMIC DNA]</scope>
    <source>
        <strain evidence="16 17">NBRC 111647</strain>
    </source>
</reference>
<dbReference type="EMBL" id="JACLAW010000004">
    <property type="protein sequence ID" value="MBC2665218.1"/>
    <property type="molecule type" value="Genomic_DNA"/>
</dbReference>
<proteinExistence type="inferred from homology"/>
<evidence type="ECO:0000256" key="12">
    <source>
        <dbReference type="RuleBase" id="RU003357"/>
    </source>
</evidence>
<comment type="similarity">
    <text evidence="11 12">Belongs to the TonB-dependent receptor family.</text>
</comment>
<evidence type="ECO:0000256" key="8">
    <source>
        <dbReference type="ARBA" id="ARBA00023077"/>
    </source>
</evidence>
<dbReference type="SUPFAM" id="SSF56935">
    <property type="entry name" value="Porins"/>
    <property type="match status" value="1"/>
</dbReference>
<evidence type="ECO:0000256" key="6">
    <source>
        <dbReference type="ARBA" id="ARBA00023004"/>
    </source>
</evidence>
<evidence type="ECO:0000256" key="4">
    <source>
        <dbReference type="ARBA" id="ARBA00022496"/>
    </source>
</evidence>
<evidence type="ECO:0000256" key="11">
    <source>
        <dbReference type="PROSITE-ProRule" id="PRU01360"/>
    </source>
</evidence>
<keyword evidence="3 11" id="KW-1134">Transmembrane beta strand</keyword>
<dbReference type="InterPro" id="IPR000531">
    <property type="entry name" value="Beta-barrel_TonB"/>
</dbReference>
<keyword evidence="7" id="KW-0406">Ion transport</keyword>
<dbReference type="InterPro" id="IPR012910">
    <property type="entry name" value="Plug_dom"/>
</dbReference>
<keyword evidence="6" id="KW-0408">Iron</keyword>
<feature type="domain" description="TonB-dependent receptor-like beta-barrel" evidence="14">
    <location>
        <begin position="295"/>
        <end position="748"/>
    </location>
</feature>
<dbReference type="PANTHER" id="PTHR32552:SF81">
    <property type="entry name" value="TONB-DEPENDENT OUTER MEMBRANE RECEPTOR"/>
    <property type="match status" value="1"/>
</dbReference>
<sequence length="785" mass="83076">MVCLSAVAGALAVLSVPARAEEARPAAPAAEADGGGRGLDLVVTARRREESAETVPLAMTVVGTDSLTRTYTVNTAGLSQLVPTLNYSSPNPRNTSYTIRGLGSSVLAISSANDGLEPGVGYYVDQVYHARNATAAFDFADVDQVEVLRGPQGTLFGKNTTAGVIQVTTRAPEFVFGANAEVSAGNAGFLQAKASVTGPLVDDTLAFRLSGQDSKRGGVIYNTRLGRWQNGVETRTLRGQLLFRSGADFSFRLIGDWADFRGECCTQVYVRVAPTLKPAAQQYAALAAGQNYTVPSTNPYDRLTDIDARLNVATSEGGVSGIAEWHAGSATLTSVSAWRFWNWMVDNDRDYSGLAIQTTQRIPSRHDQFSQELRIASNGKQRLEYVGGLYFLTQKITGRPTSIYGPLATYWLLAPSATRTSALLDGYGSVGDTRFTAETIGVFGEVTWHLLPRLAATGGLRNTYESKDGSYLSVTSGGLAGTTALANDQQSILRAQSYTASVSDGSLSGRANLAWTLRDGVMAYVSYAKAAKSGGINMSGLPVDSTGAPVQGTAVVRPERNTTWEAGLKTQLLNKALTFNIDAYHVAVTDYQANVVDTVAPAALRAYLANIPKVVVKGVEIDAALALGTRFTLRAAGSWAHGRYADYPKGPCPIEQIGSGTASCNLTGKALSGLPEWSGSLGGQYAAPLPLAGHSGSLVLNADVSARTSTYADASASAYMIIAGYSVVNASIGWRGERVEIDLFARNLFNRNYMQNLTAQTGNSGLIVGTPGDPRIIGVTLRMHT</sequence>
<keyword evidence="4" id="KW-0410">Iron transport</keyword>
<keyword evidence="8 12" id="KW-0798">TonB box</keyword>
<dbReference type="Gene3D" id="2.40.170.20">
    <property type="entry name" value="TonB-dependent receptor, beta-barrel domain"/>
    <property type="match status" value="1"/>
</dbReference>
<keyword evidence="9 11" id="KW-0472">Membrane</keyword>
<evidence type="ECO:0000256" key="3">
    <source>
        <dbReference type="ARBA" id="ARBA00022452"/>
    </source>
</evidence>
<accession>A0A7X1KLE0</accession>
<dbReference type="PANTHER" id="PTHR32552">
    <property type="entry name" value="FERRICHROME IRON RECEPTOR-RELATED"/>
    <property type="match status" value="1"/>
</dbReference>
<evidence type="ECO:0000313" key="16">
    <source>
        <dbReference type="EMBL" id="MBC2665218.1"/>
    </source>
</evidence>
<feature type="domain" description="TonB-dependent receptor plug" evidence="15">
    <location>
        <begin position="53"/>
        <end position="164"/>
    </location>
</feature>
<dbReference type="GO" id="GO:0009279">
    <property type="term" value="C:cell outer membrane"/>
    <property type="evidence" value="ECO:0007669"/>
    <property type="project" value="UniProtKB-SubCell"/>
</dbReference>
<gene>
    <name evidence="16" type="ORF">H7F51_06785</name>
</gene>
<dbReference type="Pfam" id="PF00593">
    <property type="entry name" value="TonB_dep_Rec_b-barrel"/>
    <property type="match status" value="1"/>
</dbReference>
<dbReference type="Proteomes" id="UP000566813">
    <property type="component" value="Unassembled WGS sequence"/>
</dbReference>
<keyword evidence="5 11" id="KW-0812">Transmembrane</keyword>
<evidence type="ECO:0000256" key="13">
    <source>
        <dbReference type="SAM" id="SignalP"/>
    </source>
</evidence>
<feature type="chain" id="PRO_5030988198" evidence="13">
    <location>
        <begin position="21"/>
        <end position="785"/>
    </location>
</feature>
<name>A0A7X1KLE0_9SPHN</name>
<evidence type="ECO:0000259" key="15">
    <source>
        <dbReference type="Pfam" id="PF07715"/>
    </source>
</evidence>
<evidence type="ECO:0000256" key="7">
    <source>
        <dbReference type="ARBA" id="ARBA00023065"/>
    </source>
</evidence>
<dbReference type="PROSITE" id="PS52016">
    <property type="entry name" value="TONB_DEPENDENT_REC_3"/>
    <property type="match status" value="1"/>
</dbReference>
<feature type="signal peptide" evidence="13">
    <location>
        <begin position="1"/>
        <end position="20"/>
    </location>
</feature>
<comment type="subcellular location">
    <subcellularLocation>
        <location evidence="1 11">Cell outer membrane</location>
        <topology evidence="1 11">Multi-pass membrane protein</topology>
    </subcellularLocation>
</comment>
<keyword evidence="13" id="KW-0732">Signal</keyword>
<keyword evidence="2 11" id="KW-0813">Transport</keyword>
<keyword evidence="16" id="KW-0675">Receptor</keyword>
<dbReference type="AlphaFoldDB" id="A0A7X1KLE0"/>
<evidence type="ECO:0000259" key="14">
    <source>
        <dbReference type="Pfam" id="PF00593"/>
    </source>
</evidence>
<keyword evidence="17" id="KW-1185">Reference proteome</keyword>
<evidence type="ECO:0000256" key="10">
    <source>
        <dbReference type="ARBA" id="ARBA00023237"/>
    </source>
</evidence>
<dbReference type="InterPro" id="IPR039426">
    <property type="entry name" value="TonB-dep_rcpt-like"/>
</dbReference>
<evidence type="ECO:0000256" key="9">
    <source>
        <dbReference type="ARBA" id="ARBA00023136"/>
    </source>
</evidence>